<dbReference type="EMBL" id="PEDL01000001">
    <property type="protein sequence ID" value="PHV72312.1"/>
    <property type="molecule type" value="Genomic_DNA"/>
</dbReference>
<gene>
    <name evidence="1" type="primary">nrdG</name>
    <name evidence="1" type="ORF">CS063_02215</name>
</gene>
<evidence type="ECO:0000313" key="1">
    <source>
        <dbReference type="EMBL" id="PHV72312.1"/>
    </source>
</evidence>
<reference evidence="1" key="1">
    <citation type="submission" date="2017-10" db="EMBL/GenBank/DDBJ databases">
        <title>Genome sequence of cellulolytic Lachnospiraceae bacterium XHS1971 isolated from hotspring sediment.</title>
        <authorList>
            <person name="Vasudevan G."/>
            <person name="Joshi A.J."/>
            <person name="Hivarkar S."/>
            <person name="Lanjekar V.B."/>
            <person name="Dhakephalkar P.K."/>
            <person name="Dagar S."/>
        </authorList>
    </citation>
    <scope>NUCLEOTIDE SEQUENCE</scope>
    <source>
        <strain evidence="1">XHS1971</strain>
    </source>
</reference>
<sequence>MSSLQIAGFLDHSTVNGLGLRSVLFVSGCRHYCQGCQNKVMQSPSYGEVHSITELYQRILKNKPLIDGVTFSGGEPFDQAEGLVALATLLRQEGLSIWAYTGYIYEELLTDDLKSHLLELIDVLVDGPFIENLYNASLRYRGSSNQRFLKLNHGKIIEELFF</sequence>
<proteinExistence type="predicted"/>
<protein>
    <submittedName>
        <fullName evidence="1">Anaerobic ribonucleoside-triphosphate reductase activating protein</fullName>
    </submittedName>
</protein>
<dbReference type="Proteomes" id="UP000224460">
    <property type="component" value="Unassembled WGS sequence"/>
</dbReference>
<keyword evidence="2" id="KW-1185">Reference proteome</keyword>
<evidence type="ECO:0000313" key="2">
    <source>
        <dbReference type="Proteomes" id="UP000224460"/>
    </source>
</evidence>
<name>A0AC61DHN6_9FIRM</name>
<organism evidence="1 2">
    <name type="scientific">Sporanaerobium hydrogeniformans</name>
    <dbReference type="NCBI Taxonomy" id="3072179"/>
    <lineage>
        <taxon>Bacteria</taxon>
        <taxon>Bacillati</taxon>
        <taxon>Bacillota</taxon>
        <taxon>Clostridia</taxon>
        <taxon>Lachnospirales</taxon>
        <taxon>Lachnospiraceae</taxon>
        <taxon>Sporanaerobium</taxon>
    </lineage>
</organism>
<accession>A0AC61DHN6</accession>
<comment type="caution">
    <text evidence="1">The sequence shown here is derived from an EMBL/GenBank/DDBJ whole genome shotgun (WGS) entry which is preliminary data.</text>
</comment>